<evidence type="ECO:0000313" key="3">
    <source>
        <dbReference type="EMBL" id="MSU06783.1"/>
    </source>
</evidence>
<dbReference type="AlphaFoldDB" id="A0A7X2PE85"/>
<dbReference type="EMBL" id="VUNN01000017">
    <property type="protein sequence ID" value="MSU06783.1"/>
    <property type="molecule type" value="Genomic_DNA"/>
</dbReference>
<evidence type="ECO:0000256" key="1">
    <source>
        <dbReference type="ARBA" id="ARBA00044777"/>
    </source>
</evidence>
<reference evidence="3 4" key="1">
    <citation type="submission" date="2019-08" db="EMBL/GenBank/DDBJ databases">
        <title>In-depth cultivation of the pig gut microbiome towards novel bacterial diversity and tailored functional studies.</title>
        <authorList>
            <person name="Wylensek D."/>
            <person name="Hitch T.C.A."/>
            <person name="Clavel T."/>
        </authorList>
    </citation>
    <scope>NUCLEOTIDE SEQUENCE [LARGE SCALE GENOMIC DNA]</scope>
    <source>
        <strain evidence="3 4">NM-380-WT-3C1</strain>
    </source>
</reference>
<feature type="region of interest" description="Disordered" evidence="2">
    <location>
        <begin position="284"/>
        <end position="313"/>
    </location>
</feature>
<feature type="compositionally biased region" description="Acidic residues" evidence="2">
    <location>
        <begin position="294"/>
        <end position="313"/>
    </location>
</feature>
<dbReference type="Proteomes" id="UP000460549">
    <property type="component" value="Unassembled WGS sequence"/>
</dbReference>
<comment type="caution">
    <text evidence="3">The sequence shown here is derived from an EMBL/GenBank/DDBJ whole genome shotgun (WGS) entry which is preliminary data.</text>
</comment>
<name>A0A7X2PE85_9SPIO</name>
<dbReference type="PANTHER" id="PTHR33969">
    <property type="entry name" value="SEGREGATION AND CONDENSATION PROTEIN A"/>
    <property type="match status" value="1"/>
</dbReference>
<evidence type="ECO:0000256" key="2">
    <source>
        <dbReference type="SAM" id="MobiDB-lite"/>
    </source>
</evidence>
<proteinExistence type="predicted"/>
<feature type="compositionally biased region" description="Basic and acidic residues" evidence="2">
    <location>
        <begin position="284"/>
        <end position="293"/>
    </location>
</feature>
<gene>
    <name evidence="3" type="ORF">FYJ80_08340</name>
</gene>
<keyword evidence="4" id="KW-1185">Reference proteome</keyword>
<dbReference type="PANTHER" id="PTHR33969:SF2">
    <property type="entry name" value="SEGREGATION AND CONDENSATION PROTEIN A"/>
    <property type="match status" value="1"/>
</dbReference>
<sequence>MVLESQENFGEVKQVFKTEEFEGPLDLLLYQIQKAEINIYNIPISEITEQFIEYIENHKTTLRNLADFYKMAADLLYIKSRMLLPVEVEFDEEYEDPRRELVDRLLDYQKFKKYTDLLMGVNTSDSFYIPRKENLFALPFEDEDLFKGVDLQALFDTYRSLVSQIAPNKLFNVYEEVTVKEKIALMQELLESNEEITLSLLIKDFNNPLHIICSFMAILESCKFRMILIRQDVNCGEIYITKRPLDFDQRDADEFDKAYDEIVEHNLQDADDFSILTEEAKEKFEEEEKLEKEEAQEEIEYIGDEENLLDEED</sequence>
<protein>
    <recommendedName>
        <fullName evidence="1">Segregation and condensation protein A</fullName>
    </recommendedName>
</protein>
<dbReference type="Gene3D" id="6.10.250.2410">
    <property type="match status" value="1"/>
</dbReference>
<dbReference type="RefSeq" id="WP_154425919.1">
    <property type="nucleotide sequence ID" value="NZ_JAQYGB010000018.1"/>
</dbReference>
<evidence type="ECO:0000313" key="4">
    <source>
        <dbReference type="Proteomes" id="UP000460549"/>
    </source>
</evidence>
<dbReference type="InterPro" id="IPR003768">
    <property type="entry name" value="ScpA"/>
</dbReference>
<dbReference type="Pfam" id="PF02616">
    <property type="entry name" value="SMC_ScpA"/>
    <property type="match status" value="1"/>
</dbReference>
<accession>A0A7X2PE85</accession>
<organism evidence="3 4">
    <name type="scientific">Bullifex porci</name>
    <dbReference type="NCBI Taxonomy" id="2606638"/>
    <lineage>
        <taxon>Bacteria</taxon>
        <taxon>Pseudomonadati</taxon>
        <taxon>Spirochaetota</taxon>
        <taxon>Spirochaetia</taxon>
        <taxon>Spirochaetales</taxon>
        <taxon>Spirochaetaceae</taxon>
        <taxon>Bullifex</taxon>
    </lineage>
</organism>